<dbReference type="AlphaFoldDB" id="A0A4E0PWG3"/>
<gene>
    <name evidence="2" type="ORF">CUN85_12710</name>
</gene>
<dbReference type="InterPro" id="IPR013561">
    <property type="entry name" value="FilR1_middle_dom"/>
</dbReference>
<name>A0A4E0PWG3_9EURY</name>
<evidence type="ECO:0000313" key="3">
    <source>
        <dbReference type="Proteomes" id="UP000297295"/>
    </source>
</evidence>
<evidence type="ECO:0000259" key="1">
    <source>
        <dbReference type="Pfam" id="PF08350"/>
    </source>
</evidence>
<sequence>MKKPLLDVLFMSERRKQVFLLLHDGPKEMKRLLSILNTNRQALLPQLKILEENHLIQHYDDSYKLTNIGRLLINKESTLLNLLEVIDKDVDYWGTRKLDFIPPYLLHKFHKLSECEIIDPPLTDMFSIHERFHDGNIKSESVCIVTSFLYPLYKHIFSDILRNNIHVDFLVSKELLGKIRAEHSSDFNQFLQNGSFSMYVYNKNMDFLFFTYDDKHIVLSLLEENGEFDNKHVLCSSPEALDFGKELFEHCLKDSTPITEL</sequence>
<dbReference type="Proteomes" id="UP000297295">
    <property type="component" value="Unassembled WGS sequence"/>
</dbReference>
<dbReference type="EMBL" id="PGGK01000024">
    <property type="protein sequence ID" value="TGC06744.1"/>
    <property type="molecule type" value="Genomic_DNA"/>
</dbReference>
<dbReference type="Pfam" id="PF08350">
    <property type="entry name" value="FilR1_middle"/>
    <property type="match status" value="1"/>
</dbReference>
<dbReference type="OrthoDB" id="11410at2157"/>
<dbReference type="PIRSF" id="PIRSF006692">
    <property type="entry name" value="TF_HTH_AF0396_prd"/>
    <property type="match status" value="1"/>
</dbReference>
<feature type="domain" description="Methanogenesis regulatory protein FilR1 middle" evidence="1">
    <location>
        <begin position="125"/>
        <end position="253"/>
    </location>
</feature>
<protein>
    <submittedName>
        <fullName evidence="2">Transcriptional regulator</fullName>
    </submittedName>
</protein>
<accession>A0A4E0PWG3</accession>
<dbReference type="Gene3D" id="1.10.10.10">
    <property type="entry name" value="Winged helix-like DNA-binding domain superfamily/Winged helix DNA-binding domain"/>
    <property type="match status" value="1"/>
</dbReference>
<organism evidence="2 3">
    <name type="scientific">Methanolobus halotolerans</name>
    <dbReference type="NCBI Taxonomy" id="2052935"/>
    <lineage>
        <taxon>Archaea</taxon>
        <taxon>Methanobacteriati</taxon>
        <taxon>Methanobacteriota</taxon>
        <taxon>Stenosarchaea group</taxon>
        <taxon>Methanomicrobia</taxon>
        <taxon>Methanosarcinales</taxon>
        <taxon>Methanosarcinaceae</taxon>
        <taxon>Methanolobus</taxon>
    </lineage>
</organism>
<dbReference type="InterPro" id="IPR036388">
    <property type="entry name" value="WH-like_DNA-bd_sf"/>
</dbReference>
<keyword evidence="3" id="KW-1185">Reference proteome</keyword>
<dbReference type="SUPFAM" id="SSF46785">
    <property type="entry name" value="Winged helix' DNA-binding domain"/>
    <property type="match status" value="1"/>
</dbReference>
<dbReference type="RefSeq" id="WP_135390665.1">
    <property type="nucleotide sequence ID" value="NZ_PGGK01000024.1"/>
</dbReference>
<reference evidence="2 3" key="1">
    <citation type="submission" date="2017-11" db="EMBL/GenBank/DDBJ databases">
        <title>Isolation and Characterization of Methanogenic Archaea from Saline Meromictic Lake at Siberia.</title>
        <authorList>
            <person name="Shen Y."/>
            <person name="Huang H.-H."/>
            <person name="Lai M.-C."/>
            <person name="Chen S.-C."/>
        </authorList>
    </citation>
    <scope>NUCLEOTIDE SEQUENCE [LARGE SCALE GENOMIC DNA]</scope>
    <source>
        <strain evidence="2 3">SY-01</strain>
    </source>
</reference>
<proteinExistence type="predicted"/>
<dbReference type="InterPro" id="IPR016490">
    <property type="entry name" value="Tscrpt_reg_HTH_AF0396-typ3"/>
</dbReference>
<dbReference type="InterPro" id="IPR036390">
    <property type="entry name" value="WH_DNA-bd_sf"/>
</dbReference>
<evidence type="ECO:0000313" key="2">
    <source>
        <dbReference type="EMBL" id="TGC06744.1"/>
    </source>
</evidence>
<comment type="caution">
    <text evidence="2">The sequence shown here is derived from an EMBL/GenBank/DDBJ whole genome shotgun (WGS) entry which is preliminary data.</text>
</comment>